<protein>
    <submittedName>
        <fullName evidence="1">GDSL esterase/lipase</fullName>
    </submittedName>
</protein>
<keyword evidence="2" id="KW-1185">Reference proteome</keyword>
<evidence type="ECO:0000313" key="2">
    <source>
        <dbReference type="Proteomes" id="UP001164539"/>
    </source>
</evidence>
<comment type="caution">
    <text evidence="1">The sequence shown here is derived from an EMBL/GenBank/DDBJ whole genome shotgun (WGS) entry which is preliminary data.</text>
</comment>
<evidence type="ECO:0000313" key="1">
    <source>
        <dbReference type="EMBL" id="KAJ4729325.1"/>
    </source>
</evidence>
<accession>A0ACC1YZV9</accession>
<name>A0ACC1YZV9_MELAZ</name>
<dbReference type="EMBL" id="CM051394">
    <property type="protein sequence ID" value="KAJ4729325.1"/>
    <property type="molecule type" value="Genomic_DNA"/>
</dbReference>
<proteinExistence type="predicted"/>
<sequence>MSPFPLDVQILQFHRFKARSIQLFNQAKTASDREKLPRPEDFVKALYTFDIGQNDIFFGLKAMSADQLVAEIPDMVNQLASAIQNLYREGGRTFWIHNTIPLGCMPLSVLSNPNPSPENIDEHGCVKDQNDICIEFNRQLKERVIQLRAELPEAAITYVDIYTAKYALTVNAKNLGYVDPFKFWYRHGEHNEFEWCGENSEVYYSPSCENPLKYVTWDGGHHSHAANQWVASHILNGSLSDPPVPISQACHRQPSSIIDSGVLLPDMFKPEPEACSQFL</sequence>
<dbReference type="Proteomes" id="UP001164539">
    <property type="component" value="Chromosome 1"/>
</dbReference>
<reference evidence="1 2" key="1">
    <citation type="journal article" date="2023" name="Science">
        <title>Complex scaffold remodeling in plant triterpene biosynthesis.</title>
        <authorList>
            <person name="De La Pena R."/>
            <person name="Hodgson H."/>
            <person name="Liu J.C."/>
            <person name="Stephenson M.J."/>
            <person name="Martin A.C."/>
            <person name="Owen C."/>
            <person name="Harkess A."/>
            <person name="Leebens-Mack J."/>
            <person name="Jimenez L.E."/>
            <person name="Osbourn A."/>
            <person name="Sattely E.S."/>
        </authorList>
    </citation>
    <scope>NUCLEOTIDE SEQUENCE [LARGE SCALE GENOMIC DNA]</scope>
    <source>
        <strain evidence="2">cv. JPN11</strain>
        <tissue evidence="1">Leaf</tissue>
    </source>
</reference>
<gene>
    <name evidence="1" type="ORF">OWV82_002124</name>
</gene>
<organism evidence="1 2">
    <name type="scientific">Melia azedarach</name>
    <name type="common">Chinaberry tree</name>
    <dbReference type="NCBI Taxonomy" id="155640"/>
    <lineage>
        <taxon>Eukaryota</taxon>
        <taxon>Viridiplantae</taxon>
        <taxon>Streptophyta</taxon>
        <taxon>Embryophyta</taxon>
        <taxon>Tracheophyta</taxon>
        <taxon>Spermatophyta</taxon>
        <taxon>Magnoliopsida</taxon>
        <taxon>eudicotyledons</taxon>
        <taxon>Gunneridae</taxon>
        <taxon>Pentapetalae</taxon>
        <taxon>rosids</taxon>
        <taxon>malvids</taxon>
        <taxon>Sapindales</taxon>
        <taxon>Meliaceae</taxon>
        <taxon>Melia</taxon>
    </lineage>
</organism>